<evidence type="ECO:0000256" key="3">
    <source>
        <dbReference type="ARBA" id="ARBA00023002"/>
    </source>
</evidence>
<keyword evidence="4" id="KW-0520">NAD</keyword>
<dbReference type="Gene3D" id="3.40.50.720">
    <property type="entry name" value="NAD(P)-binding Rossmann-like Domain"/>
    <property type="match status" value="1"/>
</dbReference>
<proteinExistence type="predicted"/>
<sequence length="151" mass="17025">MESKKSFFPLFIDLTNKSCLVVGGGNIAARKIKSLVDYGARVIVIAPFILPEILELDVEIEKRDFKAGDIKDKFLVVAATNDEKLNEMIVDLCEDNNILVNNITSKVYMSARFTAHIDSDDYQIAISAKGNPRESVKLKKELIEYLKNRKD</sequence>
<accession>U7VC39</accession>
<dbReference type="PANTHER" id="PTHR35330">
    <property type="entry name" value="SIROHEME BIOSYNTHESIS PROTEIN MET8"/>
    <property type="match status" value="1"/>
</dbReference>
<name>U7VC39_9FUSO</name>
<keyword evidence="8" id="KW-1185">Reference proteome</keyword>
<dbReference type="GO" id="GO:0004325">
    <property type="term" value="F:ferrochelatase activity"/>
    <property type="evidence" value="ECO:0007669"/>
    <property type="project" value="InterPro"/>
</dbReference>
<dbReference type="InterPro" id="IPR006367">
    <property type="entry name" value="Sirohaem_synthase_N"/>
</dbReference>
<evidence type="ECO:0000256" key="5">
    <source>
        <dbReference type="ARBA" id="ARBA00023244"/>
    </source>
</evidence>
<evidence type="ECO:0000256" key="1">
    <source>
        <dbReference type="ARBA" id="ARBA00005010"/>
    </source>
</evidence>
<dbReference type="PANTHER" id="PTHR35330:SF1">
    <property type="entry name" value="SIROHEME BIOSYNTHESIS PROTEIN MET8"/>
    <property type="match status" value="1"/>
</dbReference>
<dbReference type="InterPro" id="IPR028161">
    <property type="entry name" value="Met8-like"/>
</dbReference>
<dbReference type="RefSeq" id="WP_023051030.1">
    <property type="nucleotide sequence ID" value="NZ_CP173065.2"/>
</dbReference>
<dbReference type="NCBIfam" id="TIGR01470">
    <property type="entry name" value="cysG_Nterm"/>
    <property type="match status" value="1"/>
</dbReference>
<evidence type="ECO:0000256" key="2">
    <source>
        <dbReference type="ARBA" id="ARBA00012400"/>
    </source>
</evidence>
<keyword evidence="3" id="KW-0560">Oxidoreductase</keyword>
<dbReference type="Pfam" id="PF13241">
    <property type="entry name" value="NAD_binding_7"/>
    <property type="match status" value="1"/>
</dbReference>
<evidence type="ECO:0000313" key="7">
    <source>
        <dbReference type="EMBL" id="ERT68684.1"/>
    </source>
</evidence>
<dbReference type="Proteomes" id="UP000017081">
    <property type="component" value="Unassembled WGS sequence"/>
</dbReference>
<dbReference type="HOGENOM" id="CLU_011276_8_3_0"/>
<dbReference type="EMBL" id="AXZF01000054">
    <property type="protein sequence ID" value="ERT68684.1"/>
    <property type="molecule type" value="Genomic_DNA"/>
</dbReference>
<dbReference type="STRING" id="1319815.HMPREF0202_01492"/>
<comment type="pathway">
    <text evidence="1">Porphyrin-containing compound metabolism; siroheme biosynthesis; sirohydrochlorin from precorrin-2: step 1/1.</text>
</comment>
<dbReference type="AlphaFoldDB" id="U7VC39"/>
<dbReference type="GO" id="GO:0019354">
    <property type="term" value="P:siroheme biosynthetic process"/>
    <property type="evidence" value="ECO:0007669"/>
    <property type="project" value="UniProtKB-UniPathway"/>
</dbReference>
<evidence type="ECO:0000313" key="8">
    <source>
        <dbReference type="Proteomes" id="UP000017081"/>
    </source>
</evidence>
<comment type="caution">
    <text evidence="7">The sequence shown here is derived from an EMBL/GenBank/DDBJ whole genome shotgun (WGS) entry which is preliminary data.</text>
</comment>
<reference evidence="7 8" key="1">
    <citation type="submission" date="2013-08" db="EMBL/GenBank/DDBJ databases">
        <authorList>
            <person name="Weinstock G."/>
            <person name="Sodergren E."/>
            <person name="Wylie T."/>
            <person name="Fulton L."/>
            <person name="Fulton R."/>
            <person name="Fronick C."/>
            <person name="O'Laughlin M."/>
            <person name="Godfrey J."/>
            <person name="Miner T."/>
            <person name="Herter B."/>
            <person name="Appelbaum E."/>
            <person name="Cordes M."/>
            <person name="Lek S."/>
            <person name="Wollam A."/>
            <person name="Pepin K.H."/>
            <person name="Palsikar V.B."/>
            <person name="Mitreva M."/>
            <person name="Wilson R.K."/>
        </authorList>
    </citation>
    <scope>NUCLEOTIDE SEQUENCE [LARGE SCALE GENOMIC DNA]</scope>
    <source>
        <strain evidence="7 8">ATCC BAA-474</strain>
    </source>
</reference>
<evidence type="ECO:0000256" key="6">
    <source>
        <dbReference type="ARBA" id="ARBA00047561"/>
    </source>
</evidence>
<dbReference type="SUPFAM" id="SSF51735">
    <property type="entry name" value="NAD(P)-binding Rossmann-fold domains"/>
    <property type="match status" value="1"/>
</dbReference>
<dbReference type="InterPro" id="IPR036291">
    <property type="entry name" value="NAD(P)-bd_dom_sf"/>
</dbReference>
<dbReference type="EC" id="1.3.1.76" evidence="2"/>
<dbReference type="eggNOG" id="COG1648">
    <property type="taxonomic scope" value="Bacteria"/>
</dbReference>
<gene>
    <name evidence="7" type="ORF">HMPREF0202_01492</name>
</gene>
<keyword evidence="5" id="KW-0627">Porphyrin biosynthesis</keyword>
<protein>
    <recommendedName>
        <fullName evidence="2">precorrin-2 dehydrogenase</fullName>
        <ecNumber evidence="2">1.3.1.76</ecNumber>
    </recommendedName>
</protein>
<dbReference type="GO" id="GO:0043115">
    <property type="term" value="F:precorrin-2 dehydrogenase activity"/>
    <property type="evidence" value="ECO:0007669"/>
    <property type="project" value="UniProtKB-EC"/>
</dbReference>
<evidence type="ECO:0000256" key="4">
    <source>
        <dbReference type="ARBA" id="ARBA00023027"/>
    </source>
</evidence>
<comment type="catalytic activity">
    <reaction evidence="6">
        <text>precorrin-2 + NAD(+) = sirohydrochlorin + NADH + 2 H(+)</text>
        <dbReference type="Rhea" id="RHEA:15613"/>
        <dbReference type="ChEBI" id="CHEBI:15378"/>
        <dbReference type="ChEBI" id="CHEBI:57540"/>
        <dbReference type="ChEBI" id="CHEBI:57945"/>
        <dbReference type="ChEBI" id="CHEBI:58351"/>
        <dbReference type="ChEBI" id="CHEBI:58827"/>
        <dbReference type="EC" id="1.3.1.76"/>
    </reaction>
</comment>
<organism evidence="7 8">
    <name type="scientific">Cetobacterium somerae ATCC BAA-474</name>
    <dbReference type="NCBI Taxonomy" id="1319815"/>
    <lineage>
        <taxon>Bacteria</taxon>
        <taxon>Fusobacteriati</taxon>
        <taxon>Fusobacteriota</taxon>
        <taxon>Fusobacteriia</taxon>
        <taxon>Fusobacteriales</taxon>
        <taxon>Fusobacteriaceae</taxon>
        <taxon>Cetobacterium</taxon>
    </lineage>
</organism>
<dbReference type="UniPathway" id="UPA00262">
    <property type="reaction ID" value="UER00222"/>
</dbReference>